<proteinExistence type="predicted"/>
<evidence type="ECO:0000313" key="3">
    <source>
        <dbReference type="Proteomes" id="UP000824540"/>
    </source>
</evidence>
<dbReference type="OrthoDB" id="8702428at2759"/>
<keyword evidence="3" id="KW-1185">Reference proteome</keyword>
<evidence type="ECO:0000256" key="1">
    <source>
        <dbReference type="SAM" id="MobiDB-lite"/>
    </source>
</evidence>
<dbReference type="AlphaFoldDB" id="A0A8T2N2R9"/>
<protein>
    <submittedName>
        <fullName evidence="2">Uncharacterized protein</fullName>
    </submittedName>
</protein>
<accession>A0A8T2N2R9</accession>
<comment type="caution">
    <text evidence="2">The sequence shown here is derived from an EMBL/GenBank/DDBJ whole genome shotgun (WGS) entry which is preliminary data.</text>
</comment>
<evidence type="ECO:0000313" key="2">
    <source>
        <dbReference type="EMBL" id="KAG9334759.1"/>
    </source>
</evidence>
<gene>
    <name evidence="2" type="ORF">JZ751_006507</name>
</gene>
<feature type="region of interest" description="Disordered" evidence="1">
    <location>
        <begin position="90"/>
        <end position="124"/>
    </location>
</feature>
<name>A0A8T2N2R9_9TELE</name>
<sequence length="191" mass="21139">MSPFLCSGSHQAQRDCQPSALNCFVEAMSQCVPPIPIRPCVLKYLGKTHNLWLRSTLMLEQQAFEKGLSLHIKPKQSTERRTCGRACGRNAANSLKPAPPSPTNSTASLNSDQGDLQPCSGSAVRSVSSEGRPLSWAHCVLLYSPPGVCSCPQAQESYEKAMEKARKEHERSNASPAIFPEYQLWEDHWIR</sequence>
<dbReference type="EMBL" id="JAFBMS010000139">
    <property type="protein sequence ID" value="KAG9334759.1"/>
    <property type="molecule type" value="Genomic_DNA"/>
</dbReference>
<organism evidence="2 3">
    <name type="scientific">Albula glossodonta</name>
    <name type="common">roundjaw bonefish</name>
    <dbReference type="NCBI Taxonomy" id="121402"/>
    <lineage>
        <taxon>Eukaryota</taxon>
        <taxon>Metazoa</taxon>
        <taxon>Chordata</taxon>
        <taxon>Craniata</taxon>
        <taxon>Vertebrata</taxon>
        <taxon>Euteleostomi</taxon>
        <taxon>Actinopterygii</taxon>
        <taxon>Neopterygii</taxon>
        <taxon>Teleostei</taxon>
        <taxon>Albuliformes</taxon>
        <taxon>Albulidae</taxon>
        <taxon>Albula</taxon>
    </lineage>
</organism>
<dbReference type="Proteomes" id="UP000824540">
    <property type="component" value="Unassembled WGS sequence"/>
</dbReference>
<reference evidence="2" key="1">
    <citation type="thesis" date="2021" institute="BYU ScholarsArchive" country="Provo, UT, USA">
        <title>Applications of and Algorithms for Genome Assembly and Genomic Analyses with an Emphasis on Marine Teleosts.</title>
        <authorList>
            <person name="Pickett B.D."/>
        </authorList>
    </citation>
    <scope>NUCLEOTIDE SEQUENCE</scope>
    <source>
        <strain evidence="2">HI-2016</strain>
    </source>
</reference>